<comment type="similarity">
    <text evidence="6">Belongs to the DESIGUAL family.</text>
</comment>
<evidence type="ECO:0000313" key="9">
    <source>
        <dbReference type="Proteomes" id="UP000822688"/>
    </source>
</evidence>
<dbReference type="AlphaFoldDB" id="A0A8T0IJL3"/>
<keyword evidence="9" id="KW-1185">Reference proteome</keyword>
<keyword evidence="2 7" id="KW-0812">Transmembrane</keyword>
<feature type="transmembrane region" description="Helical" evidence="7">
    <location>
        <begin position="98"/>
        <end position="119"/>
    </location>
</feature>
<evidence type="ECO:0000256" key="4">
    <source>
        <dbReference type="ARBA" id="ARBA00022989"/>
    </source>
</evidence>
<evidence type="ECO:0000256" key="1">
    <source>
        <dbReference type="ARBA" id="ARBA00004127"/>
    </source>
</evidence>
<comment type="subcellular location">
    <subcellularLocation>
        <location evidence="1">Endomembrane system</location>
        <topology evidence="1">Multi-pass membrane protein</topology>
    </subcellularLocation>
</comment>
<keyword evidence="5 7" id="KW-0472">Membrane</keyword>
<evidence type="ECO:0000256" key="5">
    <source>
        <dbReference type="ARBA" id="ARBA00023136"/>
    </source>
</evidence>
<evidence type="ECO:0000256" key="2">
    <source>
        <dbReference type="ARBA" id="ARBA00022692"/>
    </source>
</evidence>
<evidence type="ECO:0000256" key="3">
    <source>
        <dbReference type="ARBA" id="ARBA00022729"/>
    </source>
</evidence>
<proteinExistence type="inferred from homology"/>
<sequence length="207" mass="21403">MALGTIYPLKVTIIAAVGTMVGVLAAVMGFSAERKRNTADKLVWVDSENRCYIPPSQTVSLSIMAGLLLLLSQVGFTVAGGCLCCNRKINKFTGPAPLALKSLILSWASCVVAVIFFFYGAGVSSNHHARVNAKALPGATSASCGYAINAGVFAGGALVSLLGTVSGATYYLAVSRMDMNWADHLKPQTGIELGQPTAPAAVALHGV</sequence>
<feature type="transmembrane region" description="Helical" evidence="7">
    <location>
        <begin position="12"/>
        <end position="32"/>
    </location>
</feature>
<reference evidence="8" key="1">
    <citation type="submission" date="2020-06" db="EMBL/GenBank/DDBJ databases">
        <title>WGS assembly of Ceratodon purpureus strain R40.</title>
        <authorList>
            <person name="Carey S.B."/>
            <person name="Jenkins J."/>
            <person name="Shu S."/>
            <person name="Lovell J.T."/>
            <person name="Sreedasyam A."/>
            <person name="Maumus F."/>
            <person name="Tiley G.P."/>
            <person name="Fernandez-Pozo N."/>
            <person name="Barry K."/>
            <person name="Chen C."/>
            <person name="Wang M."/>
            <person name="Lipzen A."/>
            <person name="Daum C."/>
            <person name="Saski C.A."/>
            <person name="Payton A.C."/>
            <person name="Mcbreen J.C."/>
            <person name="Conrad R.E."/>
            <person name="Kollar L.M."/>
            <person name="Olsson S."/>
            <person name="Huttunen S."/>
            <person name="Landis J.B."/>
            <person name="Wickett N.J."/>
            <person name="Johnson M.G."/>
            <person name="Rensing S.A."/>
            <person name="Grimwood J."/>
            <person name="Schmutz J."/>
            <person name="Mcdaniel S.F."/>
        </authorList>
    </citation>
    <scope>NUCLEOTIDE SEQUENCE</scope>
    <source>
        <strain evidence="8">R40</strain>
    </source>
</reference>
<keyword evidence="4 7" id="KW-1133">Transmembrane helix</keyword>
<dbReference type="EMBL" id="CM026423">
    <property type="protein sequence ID" value="KAG0583215.1"/>
    <property type="molecule type" value="Genomic_DNA"/>
</dbReference>
<evidence type="ECO:0000313" key="8">
    <source>
        <dbReference type="EMBL" id="KAG0583215.1"/>
    </source>
</evidence>
<gene>
    <name evidence="8" type="ORF">KC19_3G118500</name>
</gene>
<dbReference type="InterPro" id="IPR009606">
    <property type="entry name" value="DEAL/Modifying_wall_lignin1/2"/>
</dbReference>
<dbReference type="Pfam" id="PF06749">
    <property type="entry name" value="DUF1218"/>
    <property type="match status" value="1"/>
</dbReference>
<evidence type="ECO:0000256" key="7">
    <source>
        <dbReference type="SAM" id="Phobius"/>
    </source>
</evidence>
<name>A0A8T0IJL3_CERPU</name>
<dbReference type="PANTHER" id="PTHR31769">
    <property type="entry name" value="OS07G0462200 PROTEIN-RELATED"/>
    <property type="match status" value="1"/>
</dbReference>
<dbReference type="Proteomes" id="UP000822688">
    <property type="component" value="Chromosome 3"/>
</dbReference>
<organism evidence="8 9">
    <name type="scientific">Ceratodon purpureus</name>
    <name type="common">Fire moss</name>
    <name type="synonym">Dicranum purpureum</name>
    <dbReference type="NCBI Taxonomy" id="3225"/>
    <lineage>
        <taxon>Eukaryota</taxon>
        <taxon>Viridiplantae</taxon>
        <taxon>Streptophyta</taxon>
        <taxon>Embryophyta</taxon>
        <taxon>Bryophyta</taxon>
        <taxon>Bryophytina</taxon>
        <taxon>Bryopsida</taxon>
        <taxon>Dicranidae</taxon>
        <taxon>Pseudoditrichales</taxon>
        <taxon>Ditrichaceae</taxon>
        <taxon>Ceratodon</taxon>
    </lineage>
</organism>
<dbReference type="OrthoDB" id="678343at2759"/>
<protein>
    <submittedName>
        <fullName evidence="8">Uncharacterized protein</fullName>
    </submittedName>
</protein>
<comment type="caution">
    <text evidence="8">The sequence shown here is derived from an EMBL/GenBank/DDBJ whole genome shotgun (WGS) entry which is preliminary data.</text>
</comment>
<evidence type="ECO:0000256" key="6">
    <source>
        <dbReference type="ARBA" id="ARBA00029467"/>
    </source>
</evidence>
<accession>A0A8T0IJL3</accession>
<dbReference type="InterPro" id="IPR052222">
    <property type="entry name" value="DESIGUAL"/>
</dbReference>
<feature type="transmembrane region" description="Helical" evidence="7">
    <location>
        <begin position="63"/>
        <end position="86"/>
    </location>
</feature>
<feature type="transmembrane region" description="Helical" evidence="7">
    <location>
        <begin position="146"/>
        <end position="173"/>
    </location>
</feature>
<keyword evidence="3" id="KW-0732">Signal</keyword>
<dbReference type="GO" id="GO:0012505">
    <property type="term" value="C:endomembrane system"/>
    <property type="evidence" value="ECO:0007669"/>
    <property type="project" value="UniProtKB-SubCell"/>
</dbReference>